<dbReference type="PANTHER" id="PTHR37253">
    <property type="entry name" value="PROTEIN GAMETE EXPRESSED 3"/>
    <property type="match status" value="1"/>
</dbReference>
<feature type="compositionally biased region" description="Basic residues" evidence="1">
    <location>
        <begin position="568"/>
        <end position="585"/>
    </location>
</feature>
<dbReference type="InterPro" id="IPR011047">
    <property type="entry name" value="Quinoprotein_ADH-like_sf"/>
</dbReference>
<dbReference type="EMBL" id="JBBNAE010000010">
    <property type="protein sequence ID" value="KAK9090977.1"/>
    <property type="molecule type" value="Genomic_DNA"/>
</dbReference>
<gene>
    <name evidence="2" type="ORF">Sjap_024154</name>
</gene>
<feature type="compositionally biased region" description="Basic and acidic residues" evidence="1">
    <location>
        <begin position="522"/>
        <end position="539"/>
    </location>
</feature>
<evidence type="ECO:0000256" key="1">
    <source>
        <dbReference type="SAM" id="MobiDB-lite"/>
    </source>
</evidence>
<dbReference type="InterPro" id="IPR018391">
    <property type="entry name" value="PQQ_b-propeller_rpt"/>
</dbReference>
<dbReference type="GO" id="GO:0009793">
    <property type="term" value="P:embryo development ending in seed dormancy"/>
    <property type="evidence" value="ECO:0007669"/>
    <property type="project" value="TreeGrafter"/>
</dbReference>
<feature type="region of interest" description="Disordered" evidence="1">
    <location>
        <begin position="555"/>
        <end position="585"/>
    </location>
</feature>
<dbReference type="InterPro" id="IPR045301">
    <property type="entry name" value="GEX3-like"/>
</dbReference>
<comment type="caution">
    <text evidence="2">The sequence shown here is derived from an EMBL/GenBank/DDBJ whole genome shotgun (WGS) entry which is preliminary data.</text>
</comment>
<sequence>MPYKLSEPLVGDDGRVYACSERNVFAFESNGSIAWSIHLNFSCRVDIAPVCDGRGKIYLIAENKVLKINPPSNGASESTAEIFFGDESTTGGSEEIIGISISVVSSYMFINVKERGLFAYMLNRQFLWSAGPVLYQFGYRQGCKKNISNCHFTSSPVVDQCEGSIYVKSSSLDYNFLHVYKPTGLLLISNTEGQVYSLSIRSPHFKWIQDFSAIDILFTITSGNNGRLYVTFPVKSLVLAVDALTGNNLWQSNIGPISIKESSPVVDSNGWISFGSLDGFLYSISPTGVLNKFLKKNAIDSVIQVSPVVDCSGYALYVSQTKVKGKISHAIGEITYVSALKPIDVVFFLLSPATGSVRNLHAVALKPEPSISVSTQRSLQLKKKAFQMEIKQLEQKVGEEAVSNEVLEKLGDLVREREGIQRKLSTTYSLGRDRTKSSLPSILPLYDGKAKSYSFQGSMKESITTFHTLSETSSIEMSSSDGYSSSWSSQGESSLYYHGDEELDAKGKAPAEPGPSSAPVMSKEKYWESPVEHSSDSKGFRKPLFNETITRELNFNHGEGSEQTARQGRVRRAWLKRRRTFSSTN</sequence>
<dbReference type="InterPro" id="IPR015943">
    <property type="entry name" value="WD40/YVTN_repeat-like_dom_sf"/>
</dbReference>
<organism evidence="2 3">
    <name type="scientific">Stephania japonica</name>
    <dbReference type="NCBI Taxonomy" id="461633"/>
    <lineage>
        <taxon>Eukaryota</taxon>
        <taxon>Viridiplantae</taxon>
        <taxon>Streptophyta</taxon>
        <taxon>Embryophyta</taxon>
        <taxon>Tracheophyta</taxon>
        <taxon>Spermatophyta</taxon>
        <taxon>Magnoliopsida</taxon>
        <taxon>Ranunculales</taxon>
        <taxon>Menispermaceae</taxon>
        <taxon>Menispermoideae</taxon>
        <taxon>Cissampelideae</taxon>
        <taxon>Stephania</taxon>
    </lineage>
</organism>
<evidence type="ECO:0000313" key="3">
    <source>
        <dbReference type="Proteomes" id="UP001417504"/>
    </source>
</evidence>
<proteinExistence type="predicted"/>
<dbReference type="SUPFAM" id="SSF50998">
    <property type="entry name" value="Quinoprotein alcohol dehydrogenase-like"/>
    <property type="match status" value="1"/>
</dbReference>
<dbReference type="GO" id="GO:0010183">
    <property type="term" value="P:pollen tube guidance"/>
    <property type="evidence" value="ECO:0007669"/>
    <property type="project" value="TreeGrafter"/>
</dbReference>
<reference evidence="2 3" key="1">
    <citation type="submission" date="2024-01" db="EMBL/GenBank/DDBJ databases">
        <title>Genome assemblies of Stephania.</title>
        <authorList>
            <person name="Yang L."/>
        </authorList>
    </citation>
    <scope>NUCLEOTIDE SEQUENCE [LARGE SCALE GENOMIC DNA]</scope>
    <source>
        <strain evidence="2">QJT</strain>
        <tissue evidence="2">Leaf</tissue>
    </source>
</reference>
<evidence type="ECO:0000313" key="2">
    <source>
        <dbReference type="EMBL" id="KAK9090977.1"/>
    </source>
</evidence>
<dbReference type="GO" id="GO:0005886">
    <property type="term" value="C:plasma membrane"/>
    <property type="evidence" value="ECO:0007669"/>
    <property type="project" value="TreeGrafter"/>
</dbReference>
<dbReference type="SMART" id="SM00564">
    <property type="entry name" value="PQQ"/>
    <property type="match status" value="4"/>
</dbReference>
<name>A0AAP0EHN9_9MAGN</name>
<dbReference type="PANTHER" id="PTHR37253:SF1">
    <property type="entry name" value="PROTEIN GAMETE EXPRESSED 3"/>
    <property type="match status" value="1"/>
</dbReference>
<evidence type="ECO:0008006" key="4">
    <source>
        <dbReference type="Google" id="ProtNLM"/>
    </source>
</evidence>
<keyword evidence="3" id="KW-1185">Reference proteome</keyword>
<protein>
    <recommendedName>
        <fullName evidence="4">Protein GAMETE EXPRESSED 3</fullName>
    </recommendedName>
</protein>
<feature type="region of interest" description="Disordered" evidence="1">
    <location>
        <begin position="505"/>
        <end position="542"/>
    </location>
</feature>
<dbReference type="Proteomes" id="UP001417504">
    <property type="component" value="Unassembled WGS sequence"/>
</dbReference>
<dbReference type="Gene3D" id="2.130.10.10">
    <property type="entry name" value="YVTN repeat-like/Quinoprotein amine dehydrogenase"/>
    <property type="match status" value="1"/>
</dbReference>
<accession>A0AAP0EHN9</accession>
<dbReference type="AlphaFoldDB" id="A0AAP0EHN9"/>